<organism evidence="3 4">
    <name type="scientific">Thomasclavelia ramosa</name>
    <dbReference type="NCBI Taxonomy" id="1547"/>
    <lineage>
        <taxon>Bacteria</taxon>
        <taxon>Bacillati</taxon>
        <taxon>Bacillota</taxon>
        <taxon>Erysipelotrichia</taxon>
        <taxon>Erysipelotrichales</taxon>
        <taxon>Coprobacillaceae</taxon>
        <taxon>Thomasclavelia</taxon>
    </lineage>
</organism>
<proteinExistence type="predicted"/>
<evidence type="ECO:0000313" key="3">
    <source>
        <dbReference type="EMBL" id="RGD85006.1"/>
    </source>
</evidence>
<dbReference type="AlphaFoldDB" id="A0A3E3ECK8"/>
<dbReference type="InterPro" id="IPR013785">
    <property type="entry name" value="Aldolase_TIM"/>
</dbReference>
<comment type="caution">
    <text evidence="3">The sequence shown here is derived from an EMBL/GenBank/DDBJ whole genome shotgun (WGS) entry which is preliminary data.</text>
</comment>
<evidence type="ECO:0000313" key="4">
    <source>
        <dbReference type="Proteomes" id="UP000261032"/>
    </source>
</evidence>
<dbReference type="Proteomes" id="UP000261032">
    <property type="component" value="Unassembled WGS sequence"/>
</dbReference>
<dbReference type="Pfam" id="PF00834">
    <property type="entry name" value="Ribul_P_3_epim"/>
    <property type="match status" value="1"/>
</dbReference>
<protein>
    <submittedName>
        <fullName evidence="3">Ribulose-phosphate 3-epimerase</fullName>
    </submittedName>
</protein>
<evidence type="ECO:0000256" key="1">
    <source>
        <dbReference type="ARBA" id="ARBA00022723"/>
    </source>
</evidence>
<dbReference type="RefSeq" id="WP_117581456.1">
    <property type="nucleotide sequence ID" value="NZ_QUSL01000013.1"/>
</dbReference>
<dbReference type="Gene3D" id="3.20.20.70">
    <property type="entry name" value="Aldolase class I"/>
    <property type="match status" value="1"/>
</dbReference>
<dbReference type="GO" id="GO:0046872">
    <property type="term" value="F:metal ion binding"/>
    <property type="evidence" value="ECO:0007669"/>
    <property type="project" value="UniProtKB-KW"/>
</dbReference>
<dbReference type="PANTHER" id="PTHR11749">
    <property type="entry name" value="RIBULOSE-5-PHOSPHATE-3-EPIMERASE"/>
    <property type="match status" value="1"/>
</dbReference>
<dbReference type="SUPFAM" id="SSF51366">
    <property type="entry name" value="Ribulose-phoshate binding barrel"/>
    <property type="match status" value="1"/>
</dbReference>
<reference evidence="3 4" key="1">
    <citation type="submission" date="2018-08" db="EMBL/GenBank/DDBJ databases">
        <title>A genome reference for cultivated species of the human gut microbiota.</title>
        <authorList>
            <person name="Zou Y."/>
            <person name="Xue W."/>
            <person name="Luo G."/>
        </authorList>
    </citation>
    <scope>NUCLEOTIDE SEQUENCE [LARGE SCALE GENOMIC DNA]</scope>
    <source>
        <strain evidence="3 4">OM06-4</strain>
    </source>
</reference>
<keyword evidence="1" id="KW-0479">Metal-binding</keyword>
<accession>A0A3E3ECK8</accession>
<dbReference type="CDD" id="cd00429">
    <property type="entry name" value="RPE"/>
    <property type="match status" value="1"/>
</dbReference>
<dbReference type="InterPro" id="IPR000056">
    <property type="entry name" value="Ribul_P_3_epim-like"/>
</dbReference>
<evidence type="ECO:0000256" key="2">
    <source>
        <dbReference type="ARBA" id="ARBA00023235"/>
    </source>
</evidence>
<sequence length="216" mass="23913">MKKLLCPSMMCANFGNLENEIRKLEESGIDIFHLDVMDGSFVPNFGMGLQDIEYICKTANKPCDVHLMVVNPGAYVKKFAQLGVKIIYVHPESDVHITRTLQMIKAAGAQAGIVVNPGTSYESVKETLSLVDYVMVMSVNPGFAGQKYLNFVDDKFKQFCAKKEEFGYKVMIDGACSPERIAMLSSIGVEGFILGTSALFGKEKSYQEIIKELRGI</sequence>
<dbReference type="InterPro" id="IPR011060">
    <property type="entry name" value="RibuloseP-bd_barrel"/>
</dbReference>
<name>A0A3E3ECK8_9FIRM</name>
<gene>
    <name evidence="3" type="ORF">DXB93_09450</name>
</gene>
<dbReference type="GO" id="GO:0016857">
    <property type="term" value="F:racemase and epimerase activity, acting on carbohydrates and derivatives"/>
    <property type="evidence" value="ECO:0007669"/>
    <property type="project" value="InterPro"/>
</dbReference>
<dbReference type="GO" id="GO:0005975">
    <property type="term" value="P:carbohydrate metabolic process"/>
    <property type="evidence" value="ECO:0007669"/>
    <property type="project" value="InterPro"/>
</dbReference>
<dbReference type="EMBL" id="QUSL01000013">
    <property type="protein sequence ID" value="RGD85006.1"/>
    <property type="molecule type" value="Genomic_DNA"/>
</dbReference>
<keyword evidence="2" id="KW-0413">Isomerase</keyword>
<dbReference type="NCBIfam" id="NF004076">
    <property type="entry name" value="PRK05581.1-4"/>
    <property type="match status" value="1"/>
</dbReference>